<keyword evidence="3 7" id="KW-1133">Transmembrane helix</keyword>
<evidence type="ECO:0000256" key="1">
    <source>
        <dbReference type="ARBA" id="ARBA00004141"/>
    </source>
</evidence>
<evidence type="ECO:0000313" key="10">
    <source>
        <dbReference type="Proteomes" id="UP000288716"/>
    </source>
</evidence>
<proteinExistence type="predicted"/>
<dbReference type="Pfam" id="PF01094">
    <property type="entry name" value="ANF_receptor"/>
    <property type="match status" value="1"/>
</dbReference>
<feature type="transmembrane region" description="Helical" evidence="7">
    <location>
        <begin position="655"/>
        <end position="673"/>
    </location>
</feature>
<keyword evidence="2 7" id="KW-0812">Transmembrane</keyword>
<evidence type="ECO:0000256" key="6">
    <source>
        <dbReference type="SAM" id="MobiDB-lite"/>
    </source>
</evidence>
<dbReference type="OrthoDB" id="9880600at2759"/>
<accession>A0A443SLV2</accession>
<name>A0A443SLV2_9ACAR</name>
<evidence type="ECO:0000256" key="4">
    <source>
        <dbReference type="ARBA" id="ARBA00023136"/>
    </source>
</evidence>
<feature type="compositionally biased region" description="Polar residues" evidence="6">
    <location>
        <begin position="765"/>
        <end position="781"/>
    </location>
</feature>
<evidence type="ECO:0000256" key="2">
    <source>
        <dbReference type="ARBA" id="ARBA00022692"/>
    </source>
</evidence>
<gene>
    <name evidence="9" type="ORF">B4U80_10135</name>
</gene>
<feature type="transmembrane region" description="Helical" evidence="7">
    <location>
        <begin position="470"/>
        <end position="494"/>
    </location>
</feature>
<dbReference type="InterPro" id="IPR017978">
    <property type="entry name" value="GPCR_3_C"/>
</dbReference>
<dbReference type="Proteomes" id="UP000288716">
    <property type="component" value="Unassembled WGS sequence"/>
</dbReference>
<comment type="subcellular location">
    <subcellularLocation>
        <location evidence="1">Membrane</location>
        <topology evidence="1">Multi-pass membrane protein</topology>
    </subcellularLocation>
</comment>
<evidence type="ECO:0000256" key="7">
    <source>
        <dbReference type="SAM" id="Phobius"/>
    </source>
</evidence>
<evidence type="ECO:0000259" key="8">
    <source>
        <dbReference type="PROSITE" id="PS50259"/>
    </source>
</evidence>
<organism evidence="9 10">
    <name type="scientific">Leptotrombidium deliense</name>
    <dbReference type="NCBI Taxonomy" id="299467"/>
    <lineage>
        <taxon>Eukaryota</taxon>
        <taxon>Metazoa</taxon>
        <taxon>Ecdysozoa</taxon>
        <taxon>Arthropoda</taxon>
        <taxon>Chelicerata</taxon>
        <taxon>Arachnida</taxon>
        <taxon>Acari</taxon>
        <taxon>Acariformes</taxon>
        <taxon>Trombidiformes</taxon>
        <taxon>Prostigmata</taxon>
        <taxon>Anystina</taxon>
        <taxon>Parasitengona</taxon>
        <taxon>Trombiculoidea</taxon>
        <taxon>Trombiculidae</taxon>
        <taxon>Leptotrombidium</taxon>
    </lineage>
</organism>
<evidence type="ECO:0000256" key="3">
    <source>
        <dbReference type="ARBA" id="ARBA00022989"/>
    </source>
</evidence>
<sequence length="857" mass="97966">MRYMFSSKAIQCRVITDGDAFESSLNLLKSFKIPVIATKETSATLKGKSSSLYSVSPSLKYISQGLVKLLKDIHWSTATMVISNDIPIHFSRLFEEMAKTVNLAVTLDPTTSSELPVTQKAKRESNAENIEKTIFVLNADEALRFLRNLESPFPLENDDTVNWILVSTEDISQHLRASYSPDRVCHMKPMFIFVPQDENTEEFQRFFTQEITVNGVNSKHPLIAEFTKAYFNKIFAEIPFESVSGMIKAVWTLAASVRSLERKECNQYSKSQCLKRIRMTLLSSMNMQIEHLNTIMRQTGVNSLEQFRMIFDEENILKSNKYILFLRGSNCKLVELGFYHQDRGLIWDHQLLRKMRYTLFNIDAKNSAFNENDVKDKIEKILRTDNNNNVTKHTIENDTLALNSFKSTSFSDNRTRDILRREQFTPIADTNNVYSKSNTRLLERKNKNTTNADIVKRKHISFTSWLGRSWALTILTVSVIGSLLTLYVFTFLLMKSCEGSLKKSNQDLLTTHLIAIISVFFGASLYVFHPTSFMCSIRTSVHNVSLALLFGSLLQKAMQLQSQKWIGLGGKVSKLNQCLTLMFIVGIQLALELQRWRYETPTSDDDYSQELPNLCTLKANDYLYSQAYIMILLSLLVVISWCARSQPFSYKDGSYLFFTAIIIVPIYALSTILKQRSTDFVTGDDEDTERTERLAMFRDVITSLSMITVSIMSLLGIFGPLLYSIHKYGVLPRKNGSYAESLSTAFTLFKGTGPESRPGDAYSSHYESASNSVSNEQQNVGRNKPPKKLDNSSLFDYVVCNRQTTSCPRVVHRVPRDQEYYLNYQTNNREDIRMHSHSAELCRNPLYDDSGFRSAYP</sequence>
<dbReference type="Gene3D" id="3.40.50.2300">
    <property type="match status" value="2"/>
</dbReference>
<dbReference type="PROSITE" id="PS50259">
    <property type="entry name" value="G_PROTEIN_RECEP_F3_4"/>
    <property type="match status" value="1"/>
</dbReference>
<reference evidence="9 10" key="1">
    <citation type="journal article" date="2018" name="Gigascience">
        <title>Genomes of trombidid mites reveal novel predicted allergens and laterally-transferred genes associated with secondary metabolism.</title>
        <authorList>
            <person name="Dong X."/>
            <person name="Chaisiri K."/>
            <person name="Xia D."/>
            <person name="Armstrong S.D."/>
            <person name="Fang Y."/>
            <person name="Donnelly M.J."/>
            <person name="Kadowaki T."/>
            <person name="McGarry J.W."/>
            <person name="Darby A.C."/>
            <person name="Makepeace B.L."/>
        </authorList>
    </citation>
    <scope>NUCLEOTIDE SEQUENCE [LARGE SCALE GENOMIC DNA]</scope>
    <source>
        <strain evidence="9">UoL-UT</strain>
    </source>
</reference>
<feature type="region of interest" description="Disordered" evidence="6">
    <location>
        <begin position="757"/>
        <end position="789"/>
    </location>
</feature>
<dbReference type="PANTHER" id="PTHR24060">
    <property type="entry name" value="METABOTROPIC GLUTAMATE RECEPTOR"/>
    <property type="match status" value="1"/>
</dbReference>
<dbReference type="AlphaFoldDB" id="A0A443SLV2"/>
<dbReference type="SUPFAM" id="SSF53822">
    <property type="entry name" value="Periplasmic binding protein-like I"/>
    <property type="match status" value="1"/>
</dbReference>
<dbReference type="EMBL" id="NCKV01001334">
    <property type="protein sequence ID" value="RWS28516.1"/>
    <property type="molecule type" value="Genomic_DNA"/>
</dbReference>
<keyword evidence="4 7" id="KW-0472">Membrane</keyword>
<dbReference type="GO" id="GO:0004930">
    <property type="term" value="F:G protein-coupled receptor activity"/>
    <property type="evidence" value="ECO:0007669"/>
    <property type="project" value="InterPro"/>
</dbReference>
<feature type="transmembrane region" description="Helical" evidence="7">
    <location>
        <begin position="506"/>
        <end position="528"/>
    </location>
</feature>
<keyword evidence="10" id="KW-1185">Reference proteome</keyword>
<feature type="transmembrane region" description="Helical" evidence="7">
    <location>
        <begin position="700"/>
        <end position="723"/>
    </location>
</feature>
<keyword evidence="5" id="KW-0325">Glycoprotein</keyword>
<feature type="domain" description="G-protein coupled receptors family 3 profile" evidence="8">
    <location>
        <begin position="470"/>
        <end position="725"/>
    </location>
</feature>
<evidence type="ECO:0000313" key="9">
    <source>
        <dbReference type="EMBL" id="RWS28516.1"/>
    </source>
</evidence>
<dbReference type="InterPro" id="IPR050726">
    <property type="entry name" value="mGluR"/>
</dbReference>
<evidence type="ECO:0000256" key="5">
    <source>
        <dbReference type="ARBA" id="ARBA00023180"/>
    </source>
</evidence>
<feature type="transmembrane region" description="Helical" evidence="7">
    <location>
        <begin position="622"/>
        <end position="643"/>
    </location>
</feature>
<dbReference type="Pfam" id="PF00003">
    <property type="entry name" value="7tm_3"/>
    <property type="match status" value="1"/>
</dbReference>
<dbReference type="InterPro" id="IPR028082">
    <property type="entry name" value="Peripla_BP_I"/>
</dbReference>
<dbReference type="GO" id="GO:0016020">
    <property type="term" value="C:membrane"/>
    <property type="evidence" value="ECO:0007669"/>
    <property type="project" value="UniProtKB-SubCell"/>
</dbReference>
<dbReference type="InterPro" id="IPR001828">
    <property type="entry name" value="ANF_lig-bd_rcpt"/>
</dbReference>
<comment type="caution">
    <text evidence="9">The sequence shown here is derived from an EMBL/GenBank/DDBJ whole genome shotgun (WGS) entry which is preliminary data.</text>
</comment>
<protein>
    <recommendedName>
        <fullName evidence="8">G-protein coupled receptors family 3 profile domain-containing protein</fullName>
    </recommendedName>
</protein>
<dbReference type="VEuPathDB" id="VectorBase:LDEU003523"/>
<dbReference type="STRING" id="299467.A0A443SLV2"/>